<dbReference type="Gene3D" id="3.10.350.10">
    <property type="entry name" value="LysM domain"/>
    <property type="match status" value="2"/>
</dbReference>
<dbReference type="EMBL" id="FMZA01000009">
    <property type="protein sequence ID" value="SDC52390.1"/>
    <property type="molecule type" value="Genomic_DNA"/>
</dbReference>
<evidence type="ECO:0000313" key="4">
    <source>
        <dbReference type="Proteomes" id="UP000199387"/>
    </source>
</evidence>
<dbReference type="GO" id="GO:0004222">
    <property type="term" value="F:metalloendopeptidase activity"/>
    <property type="evidence" value="ECO:0007669"/>
    <property type="project" value="TreeGrafter"/>
</dbReference>
<keyword evidence="1" id="KW-0732">Signal</keyword>
<sequence>MANKTAWVASSLSLCTASLVAGGEDETAWGAGAEGYQPLAPDWEKKQVAKEVLYQYLNPISSVTEGKLAVHKKKPIRYEVKPGDTLYAIGLRYGVDSEKLLEYNRIENPRRLQPGQKVKIPVELERIRVKEEQTLTEVAEDNEVSVTALKEANPDLSLADAPYVGQVLVIPREFDPPEEKPSSAKGQVKLAADSSTEAETGFRWPVTGQITSKYGSRHSDMHTGIDIWNQAEENAVIQTARPGKVVRAGWAGGYGNLVVVEHQGGWSTYYAHMSRITVSTGQSVTGDDALGYMGSTGNSTGVHLHFEVRRNDRPIDPLTVLP</sequence>
<dbReference type="Pfam" id="PF01476">
    <property type="entry name" value="LysM"/>
    <property type="match status" value="2"/>
</dbReference>
<keyword evidence="3" id="KW-0378">Hydrolase</keyword>
<dbReference type="CDD" id="cd12797">
    <property type="entry name" value="M23_peptidase"/>
    <property type="match status" value="1"/>
</dbReference>
<dbReference type="PROSITE" id="PS51782">
    <property type="entry name" value="LYSM"/>
    <property type="match status" value="2"/>
</dbReference>
<reference evidence="3 4" key="1">
    <citation type="submission" date="2016-10" db="EMBL/GenBank/DDBJ databases">
        <authorList>
            <person name="de Groot N.N."/>
        </authorList>
    </citation>
    <scope>NUCLEOTIDE SEQUENCE [LARGE SCALE GENOMIC DNA]</scope>
    <source>
        <strain evidence="3 4">DSM 45514</strain>
    </source>
</reference>
<evidence type="ECO:0000256" key="1">
    <source>
        <dbReference type="SAM" id="SignalP"/>
    </source>
</evidence>
<dbReference type="Gene3D" id="2.70.70.10">
    <property type="entry name" value="Glucose Permease (Domain IIA)"/>
    <property type="match status" value="1"/>
</dbReference>
<dbReference type="InterPro" id="IPR050570">
    <property type="entry name" value="Cell_wall_metabolism_enzyme"/>
</dbReference>
<keyword evidence="4" id="KW-1185">Reference proteome</keyword>
<name>A0A1G6MAA1_9BACL</name>
<protein>
    <submittedName>
        <fullName evidence="3">Murein DD-endopeptidase MepM and murein hydrolase activator NlpD, contain LysM domain</fullName>
    </submittedName>
</protein>
<dbReference type="InterPro" id="IPR011055">
    <property type="entry name" value="Dup_hybrid_motif"/>
</dbReference>
<dbReference type="PANTHER" id="PTHR21666">
    <property type="entry name" value="PEPTIDASE-RELATED"/>
    <property type="match status" value="1"/>
</dbReference>
<dbReference type="SUPFAM" id="SSF51261">
    <property type="entry name" value="Duplicated hybrid motif"/>
    <property type="match status" value="1"/>
</dbReference>
<dbReference type="InterPro" id="IPR018392">
    <property type="entry name" value="LysM"/>
</dbReference>
<dbReference type="OrthoDB" id="9805799at2"/>
<gene>
    <name evidence="3" type="ORF">SAMN04488112_10980</name>
</gene>
<dbReference type="Proteomes" id="UP000199387">
    <property type="component" value="Unassembled WGS sequence"/>
</dbReference>
<evidence type="ECO:0000313" key="3">
    <source>
        <dbReference type="EMBL" id="SDC52390.1"/>
    </source>
</evidence>
<dbReference type="AlphaFoldDB" id="A0A1G6MAA1"/>
<dbReference type="PANTHER" id="PTHR21666:SF270">
    <property type="entry name" value="MUREIN HYDROLASE ACTIVATOR ENVC"/>
    <property type="match status" value="1"/>
</dbReference>
<evidence type="ECO:0000259" key="2">
    <source>
        <dbReference type="PROSITE" id="PS51782"/>
    </source>
</evidence>
<feature type="chain" id="PRO_5038567173" evidence="1">
    <location>
        <begin position="22"/>
        <end position="322"/>
    </location>
</feature>
<accession>A0A1G6MAA1</accession>
<proteinExistence type="predicted"/>
<dbReference type="Pfam" id="PF01551">
    <property type="entry name" value="Peptidase_M23"/>
    <property type="match status" value="1"/>
</dbReference>
<dbReference type="InterPro" id="IPR016047">
    <property type="entry name" value="M23ase_b-sheet_dom"/>
</dbReference>
<organism evidence="3 4">
    <name type="scientific">Melghirimyces thermohalophilus</name>
    <dbReference type="NCBI Taxonomy" id="1236220"/>
    <lineage>
        <taxon>Bacteria</taxon>
        <taxon>Bacillati</taxon>
        <taxon>Bacillota</taxon>
        <taxon>Bacilli</taxon>
        <taxon>Bacillales</taxon>
        <taxon>Thermoactinomycetaceae</taxon>
        <taxon>Melghirimyces</taxon>
    </lineage>
</organism>
<dbReference type="STRING" id="1236220.SAMN04488112_10980"/>
<feature type="domain" description="LysM" evidence="2">
    <location>
        <begin position="125"/>
        <end position="170"/>
    </location>
</feature>
<dbReference type="InterPro" id="IPR036779">
    <property type="entry name" value="LysM_dom_sf"/>
</dbReference>
<feature type="signal peptide" evidence="1">
    <location>
        <begin position="1"/>
        <end position="21"/>
    </location>
</feature>
<feature type="domain" description="LysM" evidence="2">
    <location>
        <begin position="76"/>
        <end position="120"/>
    </location>
</feature>
<dbReference type="CDD" id="cd00118">
    <property type="entry name" value="LysM"/>
    <property type="match status" value="1"/>
</dbReference>
<dbReference type="SMART" id="SM00257">
    <property type="entry name" value="LysM"/>
    <property type="match status" value="2"/>
</dbReference>
<dbReference type="RefSeq" id="WP_091569597.1">
    <property type="nucleotide sequence ID" value="NZ_FMZA01000009.1"/>
</dbReference>